<reference evidence="4" key="1">
    <citation type="submission" date="2021-04" db="EMBL/GenBank/DDBJ databases">
        <title>Isolation of p-tert-butylphenol degrading bacteria Sphingobium phenoxybenzoativorans Tas13 from active sludge.</title>
        <authorList>
            <person name="Li Y."/>
        </authorList>
    </citation>
    <scope>NUCLEOTIDE SEQUENCE</scope>
    <source>
        <strain evidence="4">Tas13</strain>
    </source>
</reference>
<name>A0A975K8J0_9SPHN</name>
<dbReference type="SUPFAM" id="SSF69318">
    <property type="entry name" value="Integrin alpha N-terminal domain"/>
    <property type="match status" value="1"/>
</dbReference>
<protein>
    <submittedName>
        <fullName evidence="4">CRTAC1 family protein</fullName>
    </submittedName>
</protein>
<organism evidence="4 5">
    <name type="scientific">Sphingobium phenoxybenzoativorans</name>
    <dbReference type="NCBI Taxonomy" id="1592790"/>
    <lineage>
        <taxon>Bacteria</taxon>
        <taxon>Pseudomonadati</taxon>
        <taxon>Pseudomonadota</taxon>
        <taxon>Alphaproteobacteria</taxon>
        <taxon>Sphingomonadales</taxon>
        <taxon>Sphingomonadaceae</taxon>
        <taxon>Sphingobium</taxon>
    </lineage>
</organism>
<dbReference type="PANTHER" id="PTHR16026:SF0">
    <property type="entry name" value="CARTILAGE ACIDIC PROTEIN 1"/>
    <property type="match status" value="1"/>
</dbReference>
<feature type="signal peptide" evidence="2">
    <location>
        <begin position="1"/>
        <end position="25"/>
    </location>
</feature>
<sequence>MTSLTRTLLRTLPLLLIAQTGETLAQDAAPAEPKFTSIQPTDFAIAGSLSNSWADFDNDGDLDLAVSLKSGDIRLYRNDKGKFVNVGPEVGLPSSGPEMRGVAWGDYDGDGWVDLLGGATMPDQLSLVFHNEGGKKFTNVAPELGLTIPGRSARQTSWLDYDNDGDLDLYASNRIGPNALYRNDNGKFVQVFAGTSVSDTRPTVGACWFDYDRDGDLDLFLANQSGATDSLWRNDGDSFVDVAPQLGLDNPSRTKDEGGVGCAVGDYDNDGFLDLFVPNYGVNTLYHNNGDGTFTNVAKEMGVAVENHAVGAVWGDYDNDGFLDLYVTSYVGERNKQQPRDSLFHNQGGKGFVNVLTPESQLNAGDHGVQWVDYDRDGALDLSVMRGYTDQGGHFLFHNDLPKAAARRSLSVLVLDAKGRFTRMGAEVRLYDKGGKIIATRQVSTGDGYNSENAAPVHFGLKDNKPVTVEVTFMGANGRKTQTVRNVDPKRFAGKSLVVSEGN</sequence>
<evidence type="ECO:0000313" key="5">
    <source>
        <dbReference type="Proteomes" id="UP000681425"/>
    </source>
</evidence>
<feature type="domain" description="ASPIC/UnbV" evidence="3">
    <location>
        <begin position="425"/>
        <end position="491"/>
    </location>
</feature>
<evidence type="ECO:0000256" key="1">
    <source>
        <dbReference type="ARBA" id="ARBA00022729"/>
    </source>
</evidence>
<evidence type="ECO:0000259" key="3">
    <source>
        <dbReference type="Pfam" id="PF07593"/>
    </source>
</evidence>
<dbReference type="KEGG" id="spph:KFK14_04875"/>
<accession>A0A975K8J0</accession>
<dbReference type="Pfam" id="PF13517">
    <property type="entry name" value="FG-GAP_3"/>
    <property type="match status" value="3"/>
</dbReference>
<dbReference type="PANTHER" id="PTHR16026">
    <property type="entry name" value="CARTILAGE ACIDIC PROTEIN 1"/>
    <property type="match status" value="1"/>
</dbReference>
<dbReference type="InterPro" id="IPR027039">
    <property type="entry name" value="Crtac1"/>
</dbReference>
<keyword evidence="5" id="KW-1185">Reference proteome</keyword>
<keyword evidence="1 2" id="KW-0732">Signal</keyword>
<dbReference type="AlphaFoldDB" id="A0A975K8J0"/>
<dbReference type="RefSeq" id="WP_212610077.1">
    <property type="nucleotide sequence ID" value="NZ_CP073910.1"/>
</dbReference>
<evidence type="ECO:0000313" key="4">
    <source>
        <dbReference type="EMBL" id="QUT06780.1"/>
    </source>
</evidence>
<dbReference type="InterPro" id="IPR011519">
    <property type="entry name" value="UnbV_ASPIC"/>
</dbReference>
<proteinExistence type="predicted"/>
<gene>
    <name evidence="4" type="ORF">KFK14_04875</name>
</gene>
<dbReference type="InterPro" id="IPR013517">
    <property type="entry name" value="FG-GAP"/>
</dbReference>
<dbReference type="InterPro" id="IPR028994">
    <property type="entry name" value="Integrin_alpha_N"/>
</dbReference>
<dbReference type="Proteomes" id="UP000681425">
    <property type="component" value="Chromosome"/>
</dbReference>
<feature type="chain" id="PRO_5037202640" evidence="2">
    <location>
        <begin position="26"/>
        <end position="503"/>
    </location>
</feature>
<dbReference type="EMBL" id="CP073910">
    <property type="protein sequence ID" value="QUT06780.1"/>
    <property type="molecule type" value="Genomic_DNA"/>
</dbReference>
<dbReference type="Pfam" id="PF07593">
    <property type="entry name" value="UnbV_ASPIC"/>
    <property type="match status" value="1"/>
</dbReference>
<evidence type="ECO:0000256" key="2">
    <source>
        <dbReference type="SAM" id="SignalP"/>
    </source>
</evidence>
<dbReference type="Gene3D" id="2.130.10.130">
    <property type="entry name" value="Integrin alpha, N-terminal"/>
    <property type="match status" value="1"/>
</dbReference>